<accession>A0A0G3BGN6</accession>
<evidence type="ECO:0000313" key="3">
    <source>
        <dbReference type="Proteomes" id="UP000035352"/>
    </source>
</evidence>
<keyword evidence="1" id="KW-0472">Membrane</keyword>
<evidence type="ECO:0000256" key="1">
    <source>
        <dbReference type="SAM" id="Phobius"/>
    </source>
</evidence>
<feature type="transmembrane region" description="Helical" evidence="1">
    <location>
        <begin position="40"/>
        <end position="62"/>
    </location>
</feature>
<feature type="transmembrane region" description="Helical" evidence="1">
    <location>
        <begin position="140"/>
        <end position="163"/>
    </location>
</feature>
<dbReference type="KEGG" id="pbh:AAW51_0462"/>
<dbReference type="Proteomes" id="UP000035352">
    <property type="component" value="Chromosome"/>
</dbReference>
<gene>
    <name evidence="2" type="ORF">AAW51_0462</name>
</gene>
<organism evidence="2 3">
    <name type="scientific">Caldimonas brevitalea</name>
    <dbReference type="NCBI Taxonomy" id="413882"/>
    <lineage>
        <taxon>Bacteria</taxon>
        <taxon>Pseudomonadati</taxon>
        <taxon>Pseudomonadota</taxon>
        <taxon>Betaproteobacteria</taxon>
        <taxon>Burkholderiales</taxon>
        <taxon>Sphaerotilaceae</taxon>
        <taxon>Caldimonas</taxon>
    </lineage>
</organism>
<evidence type="ECO:0000313" key="2">
    <source>
        <dbReference type="EMBL" id="AKJ27153.1"/>
    </source>
</evidence>
<keyword evidence="3" id="KW-1185">Reference proteome</keyword>
<dbReference type="RefSeq" id="WP_047193319.1">
    <property type="nucleotide sequence ID" value="NZ_CP011371.1"/>
</dbReference>
<keyword evidence="1" id="KW-0812">Transmembrane</keyword>
<sequence>MRRLFENLSIALCGLVTSLLVAVADVAIARMTSIDIFTFFVWLVVPVGALMTGLVAASGYYFGALYFHKRPTLALLLQMVVIAGVTQWLIYWLGYATSVLDDGRKIADLVSFRDYLDVILTKAHYRVGHAQADTGEVGTFGYWIAALQFAGFLVGGFFIYAFLRNKPVCAPCDKYLRRLAKRTKKFADAEAANGYYERLFTLPVEGPDFAALIRSDATLPKATKGAVHIDTSLLGCPQCKRQTIEEKVKAHNGGEWKDAPHLRRLVNLSDTVDLLPVFRS</sequence>
<feature type="transmembrane region" description="Helical" evidence="1">
    <location>
        <begin position="74"/>
        <end position="94"/>
    </location>
</feature>
<evidence type="ECO:0008006" key="4">
    <source>
        <dbReference type="Google" id="ProtNLM"/>
    </source>
</evidence>
<dbReference type="OrthoDB" id="8455000at2"/>
<dbReference type="AlphaFoldDB" id="A0A0G3BGN6"/>
<reference evidence="2 3" key="1">
    <citation type="submission" date="2015-05" db="EMBL/GenBank/DDBJ databases">
        <authorList>
            <person name="Tang B."/>
            <person name="Yu Y."/>
        </authorList>
    </citation>
    <scope>NUCLEOTIDE SEQUENCE [LARGE SCALE GENOMIC DNA]</scope>
    <source>
        <strain evidence="2 3">DSM 7029</strain>
    </source>
</reference>
<name>A0A0G3BGN6_9BURK</name>
<proteinExistence type="predicted"/>
<dbReference type="EMBL" id="CP011371">
    <property type="protein sequence ID" value="AKJ27153.1"/>
    <property type="molecule type" value="Genomic_DNA"/>
</dbReference>
<protein>
    <recommendedName>
        <fullName evidence="4">Tetraspanin family protein</fullName>
    </recommendedName>
</protein>
<keyword evidence="1" id="KW-1133">Transmembrane helix</keyword>